<proteinExistence type="predicted"/>
<evidence type="ECO:0000313" key="1">
    <source>
        <dbReference type="EMBL" id="CAB4153350.1"/>
    </source>
</evidence>
<accession>A0A6J5N8D7</accession>
<dbReference type="InterPro" id="IPR011604">
    <property type="entry name" value="PDDEXK-like_dom_sf"/>
</dbReference>
<name>A0A6J5N8D7_9CAUD</name>
<sequence>MPSKPQKISSKNLKAFLDANKRVTRLTGSLERHILTRTPEFRDQSYLHPSDLIKSEWCALHAYHALTGNYVATQEKPTLRMQSIFDEGHAIHAKWQNWIAEMGYLYGVWEKNGERIWGTSMADAKYREVPVESKKHMIRGHADGWVKGLDEDFLIEIKSMGAGTIRMEAPSLLVGANGDLETAWRAIKQPFRSHMLQGQMYLHLTHLMVEEGLLESAPDEIVFIYELKANQDYKEFCVKYDPEYVTEIFENALDVVWAVENKRPPACNIDPVNGCKRCSTFREVTNV</sequence>
<gene>
    <name evidence="1" type="ORF">UFOVP621_126</name>
</gene>
<reference evidence="1" key="1">
    <citation type="submission" date="2020-04" db="EMBL/GenBank/DDBJ databases">
        <authorList>
            <person name="Chiriac C."/>
            <person name="Salcher M."/>
            <person name="Ghai R."/>
            <person name="Kavagutti S V."/>
        </authorList>
    </citation>
    <scope>NUCLEOTIDE SEQUENCE</scope>
</reference>
<dbReference type="Gene3D" id="3.90.320.10">
    <property type="match status" value="1"/>
</dbReference>
<organism evidence="1">
    <name type="scientific">uncultured Caudovirales phage</name>
    <dbReference type="NCBI Taxonomy" id="2100421"/>
    <lineage>
        <taxon>Viruses</taxon>
        <taxon>Duplodnaviria</taxon>
        <taxon>Heunggongvirae</taxon>
        <taxon>Uroviricota</taxon>
        <taxon>Caudoviricetes</taxon>
        <taxon>Peduoviridae</taxon>
        <taxon>Maltschvirus</taxon>
        <taxon>Maltschvirus maltsch</taxon>
    </lineage>
</organism>
<dbReference type="EMBL" id="LR796586">
    <property type="protein sequence ID" value="CAB4153350.1"/>
    <property type="molecule type" value="Genomic_DNA"/>
</dbReference>
<protein>
    <submittedName>
        <fullName evidence="1">Uncharacterized protein</fullName>
    </submittedName>
</protein>